<sequence>MESQKTNKRCEIRSLTITVFRNAIFMVSLFIRSFKGYLNHYVCNRSLLQCGSQQGSSKNYLLPAATEKNITWRQTFGEKFSSSIRLATSLSPLPPDMGKRVVDSR</sequence>
<name>A0A8X6M994_NEPPI</name>
<keyword evidence="2" id="KW-1185">Reference proteome</keyword>
<dbReference type="Proteomes" id="UP000887013">
    <property type="component" value="Unassembled WGS sequence"/>
</dbReference>
<evidence type="ECO:0000313" key="1">
    <source>
        <dbReference type="EMBL" id="GFS38661.1"/>
    </source>
</evidence>
<organism evidence="1 2">
    <name type="scientific">Nephila pilipes</name>
    <name type="common">Giant wood spider</name>
    <name type="synonym">Nephila maculata</name>
    <dbReference type="NCBI Taxonomy" id="299642"/>
    <lineage>
        <taxon>Eukaryota</taxon>
        <taxon>Metazoa</taxon>
        <taxon>Ecdysozoa</taxon>
        <taxon>Arthropoda</taxon>
        <taxon>Chelicerata</taxon>
        <taxon>Arachnida</taxon>
        <taxon>Araneae</taxon>
        <taxon>Araneomorphae</taxon>
        <taxon>Entelegynae</taxon>
        <taxon>Araneoidea</taxon>
        <taxon>Nephilidae</taxon>
        <taxon>Nephila</taxon>
    </lineage>
</organism>
<dbReference type="EMBL" id="BMAW01089220">
    <property type="protein sequence ID" value="GFS38661.1"/>
    <property type="molecule type" value="Genomic_DNA"/>
</dbReference>
<comment type="caution">
    <text evidence="1">The sequence shown here is derived from an EMBL/GenBank/DDBJ whole genome shotgun (WGS) entry which is preliminary data.</text>
</comment>
<dbReference type="AlphaFoldDB" id="A0A8X6M994"/>
<reference evidence="1" key="1">
    <citation type="submission" date="2020-08" db="EMBL/GenBank/DDBJ databases">
        <title>Multicomponent nature underlies the extraordinary mechanical properties of spider dragline silk.</title>
        <authorList>
            <person name="Kono N."/>
            <person name="Nakamura H."/>
            <person name="Mori M."/>
            <person name="Yoshida Y."/>
            <person name="Ohtoshi R."/>
            <person name="Malay A.D."/>
            <person name="Moran D.A.P."/>
            <person name="Tomita M."/>
            <person name="Numata K."/>
            <person name="Arakawa K."/>
        </authorList>
    </citation>
    <scope>NUCLEOTIDE SEQUENCE</scope>
</reference>
<protein>
    <submittedName>
        <fullName evidence="1">Uncharacterized protein</fullName>
    </submittedName>
</protein>
<evidence type="ECO:0000313" key="2">
    <source>
        <dbReference type="Proteomes" id="UP000887013"/>
    </source>
</evidence>
<gene>
    <name evidence="1" type="ORF">NPIL_201601</name>
</gene>
<accession>A0A8X6M994</accession>
<proteinExistence type="predicted"/>